<sequence>MWASFMMCNKPGHAIPILTPAALCDPLWCCAPHLLHFDNLGKRIESVDTLDAHLDAVVHIDCTVDLV</sequence>
<keyword evidence="2" id="KW-1185">Reference proteome</keyword>
<evidence type="ECO:0000313" key="1">
    <source>
        <dbReference type="EMBL" id="TFY74350.1"/>
    </source>
</evidence>
<comment type="caution">
    <text evidence="1">The sequence shown here is derived from an EMBL/GenBank/DDBJ whole genome shotgun (WGS) entry which is preliminary data.</text>
</comment>
<accession>A0A4Y9ZJJ2</accession>
<dbReference type="AlphaFoldDB" id="A0A4Y9ZJJ2"/>
<gene>
    <name evidence="1" type="ORF">EWM64_g9661</name>
</gene>
<protein>
    <submittedName>
        <fullName evidence="1">Uncharacterized protein</fullName>
    </submittedName>
</protein>
<name>A0A4Y9ZJJ2_9AGAM</name>
<dbReference type="Proteomes" id="UP000298061">
    <property type="component" value="Unassembled WGS sequence"/>
</dbReference>
<proteinExistence type="predicted"/>
<dbReference type="EMBL" id="SFCI01002137">
    <property type="protein sequence ID" value="TFY74350.1"/>
    <property type="molecule type" value="Genomic_DNA"/>
</dbReference>
<reference evidence="1 2" key="1">
    <citation type="submission" date="2019-02" db="EMBL/GenBank/DDBJ databases">
        <title>Genome sequencing of the rare red list fungi Hericium alpestre (H. flagellum).</title>
        <authorList>
            <person name="Buettner E."/>
            <person name="Kellner H."/>
        </authorList>
    </citation>
    <scope>NUCLEOTIDE SEQUENCE [LARGE SCALE GENOMIC DNA]</scope>
    <source>
        <strain evidence="1 2">DSM 108284</strain>
    </source>
</reference>
<evidence type="ECO:0000313" key="2">
    <source>
        <dbReference type="Proteomes" id="UP000298061"/>
    </source>
</evidence>
<organism evidence="1 2">
    <name type="scientific">Hericium alpestre</name>
    <dbReference type="NCBI Taxonomy" id="135208"/>
    <lineage>
        <taxon>Eukaryota</taxon>
        <taxon>Fungi</taxon>
        <taxon>Dikarya</taxon>
        <taxon>Basidiomycota</taxon>
        <taxon>Agaricomycotina</taxon>
        <taxon>Agaricomycetes</taxon>
        <taxon>Russulales</taxon>
        <taxon>Hericiaceae</taxon>
        <taxon>Hericium</taxon>
    </lineage>
</organism>